<evidence type="ECO:0000259" key="1">
    <source>
        <dbReference type="Pfam" id="PF09994"/>
    </source>
</evidence>
<dbReference type="AlphaFoldDB" id="A0A1V6T9E1"/>
<sequence length="637" mass="72425">MDSAQFSELLGEDYILRQRRDTKRTPIRKRIIICCDGTWQSAVSGKKNVPSNVTRLCRSLNSVGTDENGEEWQQIVWYDSGVGTTSLALGDAIQGAIGVGLEGNVIEAYNFCVLNYNPGDKIMCFGFSRGAYTARTIAGLISDIGICHKRDLNKFPDLWAVYKKIEPGKRFHRSEEWFDWRWGKADENQGAKGPFVYEKVPQGDWAQEGSREVEVVGVYDTVGSLGIPEVLGIKLPSSDGWHNVGLSPNIKNAFQALALDEHRNAFSPAVWYLPNKPVTPEEVEARKQEEILAEKKYWRALQKAKDLKASGKATDQDVNDAAREVNTAARAWNKSSRRRVDFQNRLELHPTLKQVWFPGYHINIGGGSNGTLENKGDMEEMSNIVFSWMLDQIDEFLSVDESFIINEQNERERKFQELNQILQNWDAKITAQATESWGDWLRRRAQTAVSAVTHVLKPPIKEPAYKKPRVYEWGLGELEDSFTALFWLNGSKKRTPGQYAISENGLPLGNTFEFIHPVVNFRVTQFDKMNQKDKSHPTYKPIDTSPQMRYSRRKMVDAEGNAYFEYEIGSSKQPLPEWKLGGLDSYERLAIAGEAAYDYVDVLDEQLGTGVRTVRRPPGPREEEITEKVFVRSQFRV</sequence>
<proteinExistence type="predicted"/>
<evidence type="ECO:0000313" key="2">
    <source>
        <dbReference type="EMBL" id="OQE22965.1"/>
    </source>
</evidence>
<dbReference type="EMBL" id="MLKD01000009">
    <property type="protein sequence ID" value="OQE22965.1"/>
    <property type="molecule type" value="Genomic_DNA"/>
</dbReference>
<gene>
    <name evidence="2" type="ORF">PENSTE_c009G02748</name>
</gene>
<dbReference type="PANTHER" id="PTHR33840">
    <property type="match status" value="1"/>
</dbReference>
<dbReference type="PANTHER" id="PTHR33840:SF16">
    <property type="entry name" value="DUF2235 DOMAIN-CONTAINING PROTEIN"/>
    <property type="match status" value="1"/>
</dbReference>
<comment type="caution">
    <text evidence="2">The sequence shown here is derived from an EMBL/GenBank/DDBJ whole genome shotgun (WGS) entry which is preliminary data.</text>
</comment>
<feature type="domain" description="T6SS Phospholipase effector Tle1-like catalytic" evidence="1">
    <location>
        <begin position="29"/>
        <end position="392"/>
    </location>
</feature>
<dbReference type="Pfam" id="PF09994">
    <property type="entry name" value="T6SS_Tle1-like_cat"/>
    <property type="match status" value="1"/>
</dbReference>
<dbReference type="STRING" id="303698.A0A1V6T9E1"/>
<evidence type="ECO:0000313" key="3">
    <source>
        <dbReference type="Proteomes" id="UP000191285"/>
    </source>
</evidence>
<dbReference type="OrthoDB" id="59699at2759"/>
<dbReference type="Proteomes" id="UP000191285">
    <property type="component" value="Unassembled WGS sequence"/>
</dbReference>
<organism evidence="2 3">
    <name type="scientific">Penicillium steckii</name>
    <dbReference type="NCBI Taxonomy" id="303698"/>
    <lineage>
        <taxon>Eukaryota</taxon>
        <taxon>Fungi</taxon>
        <taxon>Dikarya</taxon>
        <taxon>Ascomycota</taxon>
        <taxon>Pezizomycotina</taxon>
        <taxon>Eurotiomycetes</taxon>
        <taxon>Eurotiomycetidae</taxon>
        <taxon>Eurotiales</taxon>
        <taxon>Aspergillaceae</taxon>
        <taxon>Penicillium</taxon>
    </lineage>
</organism>
<accession>A0A1V6T9E1</accession>
<name>A0A1V6T9E1_9EURO</name>
<reference evidence="3" key="1">
    <citation type="journal article" date="2017" name="Nat. Microbiol.">
        <title>Global analysis of biosynthetic gene clusters reveals vast potential of secondary metabolite production in Penicillium species.</title>
        <authorList>
            <person name="Nielsen J.C."/>
            <person name="Grijseels S."/>
            <person name="Prigent S."/>
            <person name="Ji B."/>
            <person name="Dainat J."/>
            <person name="Nielsen K.F."/>
            <person name="Frisvad J.C."/>
            <person name="Workman M."/>
            <person name="Nielsen J."/>
        </authorList>
    </citation>
    <scope>NUCLEOTIDE SEQUENCE [LARGE SCALE GENOMIC DNA]</scope>
    <source>
        <strain evidence="3">IBT 24891</strain>
    </source>
</reference>
<keyword evidence="3" id="KW-1185">Reference proteome</keyword>
<protein>
    <recommendedName>
        <fullName evidence="1">T6SS Phospholipase effector Tle1-like catalytic domain-containing protein</fullName>
    </recommendedName>
</protein>
<dbReference type="InterPro" id="IPR018712">
    <property type="entry name" value="Tle1-like_cat"/>
</dbReference>